<dbReference type="CDD" id="cd06257">
    <property type="entry name" value="DnaJ"/>
    <property type="match status" value="1"/>
</dbReference>
<dbReference type="STRING" id="1246581.A0A2H9TL80"/>
<evidence type="ECO:0000256" key="2">
    <source>
        <dbReference type="ARBA" id="ARBA00023136"/>
    </source>
</evidence>
<dbReference type="InterPro" id="IPR024586">
    <property type="entry name" value="DnaJ-like_C11_C"/>
</dbReference>
<accession>A0A2H9TL80</accession>
<reference evidence="5 6" key="1">
    <citation type="submission" date="2016-10" db="EMBL/GenBank/DDBJ databases">
        <title>The genome of Paramicrosporidium saccamoebae is the missing link in understanding Cryptomycota and Microsporidia evolution.</title>
        <authorList>
            <person name="Quandt C.A."/>
            <person name="Beaudet D."/>
            <person name="Corsaro D."/>
            <person name="Michel R."/>
            <person name="Corradi N."/>
            <person name="James T."/>
        </authorList>
    </citation>
    <scope>NUCLEOTIDE SEQUENCE [LARGE SCALE GENOMIC DNA]</scope>
    <source>
        <strain evidence="5 6">KSL3</strain>
    </source>
</reference>
<keyword evidence="2" id="KW-0472">Membrane</keyword>
<feature type="domain" description="J" evidence="4">
    <location>
        <begin position="1"/>
        <end position="46"/>
    </location>
</feature>
<dbReference type="InterPro" id="IPR001623">
    <property type="entry name" value="DnaJ_domain"/>
</dbReference>
<dbReference type="InterPro" id="IPR036869">
    <property type="entry name" value="J_dom_sf"/>
</dbReference>
<dbReference type="OrthoDB" id="10250354at2759"/>
<proteinExistence type="predicted"/>
<evidence type="ECO:0000256" key="1">
    <source>
        <dbReference type="ARBA" id="ARBA00004370"/>
    </source>
</evidence>
<comment type="caution">
    <text evidence="5">The sequence shown here is derived from an EMBL/GenBank/DDBJ whole genome shotgun (WGS) entry which is preliminary data.</text>
</comment>
<keyword evidence="3" id="KW-0143">Chaperone</keyword>
<dbReference type="InterPro" id="IPR018253">
    <property type="entry name" value="DnaJ_domain_CS"/>
</dbReference>
<dbReference type="PANTHER" id="PTHR44157">
    <property type="entry name" value="DNAJ HOMOLOG SUBFAMILY C MEMBER 11"/>
    <property type="match status" value="1"/>
</dbReference>
<organism evidence="5 6">
    <name type="scientific">Paramicrosporidium saccamoebae</name>
    <dbReference type="NCBI Taxonomy" id="1246581"/>
    <lineage>
        <taxon>Eukaryota</taxon>
        <taxon>Fungi</taxon>
        <taxon>Fungi incertae sedis</taxon>
        <taxon>Cryptomycota</taxon>
        <taxon>Cryptomycota incertae sedis</taxon>
        <taxon>Paramicrosporidium</taxon>
    </lineage>
</organism>
<evidence type="ECO:0000256" key="3">
    <source>
        <dbReference type="ARBA" id="ARBA00023186"/>
    </source>
</evidence>
<dbReference type="Proteomes" id="UP000240830">
    <property type="component" value="Unassembled WGS sequence"/>
</dbReference>
<dbReference type="PANTHER" id="PTHR44157:SF1">
    <property type="entry name" value="DNAJ HOMOLOG SUBFAMILY C MEMBER 11"/>
    <property type="match status" value="1"/>
</dbReference>
<dbReference type="PROSITE" id="PS00636">
    <property type="entry name" value="DNAJ_1"/>
    <property type="match status" value="1"/>
</dbReference>
<sequence>MCVLFHPDKHLDELQKTAAQCIFNKIHTAYSVLSDAQLRPIYDEHGIQGVEAAKQLGDYLDGDLQKLRDELARRRSGLRSRTVVSAGIDASMLLEDWTPIQNELVWSDYVPQVSNVALTHKLEGTLEDGTSYSVAYSAATKNGQGNGIVSGTITRQMSERLYGRLEFAVGSQRRLGWGLSYALSQKMSMDVLLTTDYYGGAIEPGYQVTISRAIVDQLAASLTFSNGNIAAGLGYISETNPASLTCQLADERISLSAKYAQQLDDTNTLKVKLNTAGPVLLGLGLVRSSDSDTKTAFHFEAGPIGVGLKIVHTLRDLSLILPIYISRELSSHSILLGVALPSLVGLVVHNFALEPWRRHCKERYWSDFVATQIHLVEERRNETAMAVTLMEPFYQRKRLQEEPNGLIITSAYYERASPMGSPLQAPNPTNVLDVTIPLQMLVVDSQICLEKGSKSNLLGFYDIAVGHAKLLRIDYCFRGIKHQACIADEAQVLLPLRSHIIPE</sequence>
<name>A0A2H9TL80_9FUNG</name>
<evidence type="ECO:0000313" key="6">
    <source>
        <dbReference type="Proteomes" id="UP000240830"/>
    </source>
</evidence>
<dbReference type="PROSITE" id="PS50076">
    <property type="entry name" value="DNAJ_2"/>
    <property type="match status" value="1"/>
</dbReference>
<gene>
    <name evidence="5" type="ORF">PSACC_01719</name>
</gene>
<dbReference type="Pfam" id="PF11875">
    <property type="entry name" value="DnaJ-like_C11_C"/>
    <property type="match status" value="1"/>
</dbReference>
<evidence type="ECO:0000259" key="4">
    <source>
        <dbReference type="PROSITE" id="PS50076"/>
    </source>
</evidence>
<dbReference type="Pfam" id="PF22774">
    <property type="entry name" value="DNAJC11_beta-barrel"/>
    <property type="match status" value="1"/>
</dbReference>
<dbReference type="Gene3D" id="1.10.287.110">
    <property type="entry name" value="DnaJ domain"/>
    <property type="match status" value="1"/>
</dbReference>
<dbReference type="GO" id="GO:0005739">
    <property type="term" value="C:mitochondrion"/>
    <property type="evidence" value="ECO:0007669"/>
    <property type="project" value="GOC"/>
</dbReference>
<comment type="subcellular location">
    <subcellularLocation>
        <location evidence="1">Membrane</location>
    </subcellularLocation>
</comment>
<evidence type="ECO:0000313" key="5">
    <source>
        <dbReference type="EMBL" id="PJF18469.1"/>
    </source>
</evidence>
<dbReference type="GO" id="GO:0016020">
    <property type="term" value="C:membrane"/>
    <property type="evidence" value="ECO:0007669"/>
    <property type="project" value="UniProtKB-SubCell"/>
</dbReference>
<dbReference type="EMBL" id="MTSL01000122">
    <property type="protein sequence ID" value="PJF18469.1"/>
    <property type="molecule type" value="Genomic_DNA"/>
</dbReference>
<dbReference type="InterPro" id="IPR055225">
    <property type="entry name" value="DNAJC11-like_beta-barrel"/>
</dbReference>
<dbReference type="InterPro" id="IPR052243">
    <property type="entry name" value="Mito_inner_membrane_organizer"/>
</dbReference>
<dbReference type="GO" id="GO:0042407">
    <property type="term" value="P:cristae formation"/>
    <property type="evidence" value="ECO:0007669"/>
    <property type="project" value="TreeGrafter"/>
</dbReference>
<keyword evidence="6" id="KW-1185">Reference proteome</keyword>
<protein>
    <submittedName>
        <fullName evidence="5">DnaJ subfamily C member 11</fullName>
    </submittedName>
</protein>
<dbReference type="AlphaFoldDB" id="A0A2H9TL80"/>
<dbReference type="SUPFAM" id="SSF46565">
    <property type="entry name" value="Chaperone J-domain"/>
    <property type="match status" value="1"/>
</dbReference>